<feature type="domain" description="Multidrug resistance protein MdtA-like alpha-helical hairpin" evidence="2">
    <location>
        <begin position="70"/>
        <end position="139"/>
    </location>
</feature>
<keyword evidence="6" id="KW-1185">Reference proteome</keyword>
<dbReference type="EMBL" id="BMFZ01000017">
    <property type="protein sequence ID" value="GGA61940.1"/>
    <property type="molecule type" value="Genomic_DNA"/>
</dbReference>
<proteinExistence type="inferred from homology"/>
<accession>A0ABQ1H7C1</accession>
<sequence>MTRPVRTVVAPQPSFSTSFIQTGEIRAHDEITLGFRLDGRLLERRVEVGDSVSQGQLLASLGSETSENQLSSTRADLVSARVAEQMAATNLRRMKALMPKGAISRVQLDNAISEWQSAASHLQTSENSLKNAQNNLSWSRLTSPAAGVITQVSASAGQVVSAGQTIVTLAESNRKDAVFDLSEAQAGALKSSAIFNVSLLSEPSVQVPGVVRDLSPQSDPQTRTWRVRVALDNPPPAMILGASVLGQLPETGQRTIRLPASALTEADGHPAVFVVNMKTLRLERRKVVIGKFSVSDIYLISGVAPGDTVVTAGVSKLREGELVSPGEVAE</sequence>
<comment type="similarity">
    <text evidence="1">Belongs to the membrane fusion protein (MFP) (TC 8.A.1) family.</text>
</comment>
<dbReference type="Pfam" id="PF25954">
    <property type="entry name" value="Beta-barrel_RND_2"/>
    <property type="match status" value="1"/>
</dbReference>
<feature type="domain" description="CusB-like beta-barrel" evidence="4">
    <location>
        <begin position="179"/>
        <end position="237"/>
    </location>
</feature>
<dbReference type="Gene3D" id="2.40.420.20">
    <property type="match status" value="1"/>
</dbReference>
<dbReference type="InterPro" id="IPR058625">
    <property type="entry name" value="MdtA-like_BSH"/>
</dbReference>
<reference evidence="6" key="1">
    <citation type="journal article" date="2019" name="Int. J. Syst. Evol. Microbiol.">
        <title>The Global Catalogue of Microorganisms (GCM) 10K type strain sequencing project: providing services to taxonomists for standard genome sequencing and annotation.</title>
        <authorList>
            <consortium name="The Broad Institute Genomics Platform"/>
            <consortium name="The Broad Institute Genome Sequencing Center for Infectious Disease"/>
            <person name="Wu L."/>
            <person name="Ma J."/>
        </authorList>
    </citation>
    <scope>NUCLEOTIDE SEQUENCE [LARGE SCALE GENOMIC DNA]</scope>
    <source>
        <strain evidence="6">CGMCC 1.12806</strain>
    </source>
</reference>
<dbReference type="PANTHER" id="PTHR30469">
    <property type="entry name" value="MULTIDRUG RESISTANCE PROTEIN MDTA"/>
    <property type="match status" value="1"/>
</dbReference>
<feature type="domain" description="Multidrug resistance protein MdtA-like barrel-sandwich hybrid" evidence="3">
    <location>
        <begin position="31"/>
        <end position="166"/>
    </location>
</feature>
<evidence type="ECO:0000313" key="6">
    <source>
        <dbReference type="Proteomes" id="UP000627464"/>
    </source>
</evidence>
<comment type="caution">
    <text evidence="5">The sequence shown here is derived from an EMBL/GenBank/DDBJ whole genome shotgun (WGS) entry which is preliminary data.</text>
</comment>
<dbReference type="Pfam" id="PF25917">
    <property type="entry name" value="BSH_RND"/>
    <property type="match status" value="1"/>
</dbReference>
<protein>
    <submittedName>
        <fullName evidence="5">RND family efflux transporter MFP subunit</fullName>
    </submittedName>
</protein>
<dbReference type="Gene3D" id="1.10.287.470">
    <property type="entry name" value="Helix hairpin bin"/>
    <property type="match status" value="1"/>
</dbReference>
<dbReference type="RefSeq" id="WP_229746553.1">
    <property type="nucleotide sequence ID" value="NZ_BMFZ01000017.1"/>
</dbReference>
<evidence type="ECO:0000256" key="1">
    <source>
        <dbReference type="ARBA" id="ARBA00009477"/>
    </source>
</evidence>
<dbReference type="SUPFAM" id="SSF111369">
    <property type="entry name" value="HlyD-like secretion proteins"/>
    <property type="match status" value="1"/>
</dbReference>
<dbReference type="Pfam" id="PF25876">
    <property type="entry name" value="HH_MFP_RND"/>
    <property type="match status" value="1"/>
</dbReference>
<dbReference type="InterPro" id="IPR006143">
    <property type="entry name" value="RND_pump_MFP"/>
</dbReference>
<evidence type="ECO:0000259" key="3">
    <source>
        <dbReference type="Pfam" id="PF25917"/>
    </source>
</evidence>
<dbReference type="Gene3D" id="2.40.30.170">
    <property type="match status" value="1"/>
</dbReference>
<evidence type="ECO:0000259" key="2">
    <source>
        <dbReference type="Pfam" id="PF25876"/>
    </source>
</evidence>
<organism evidence="5 6">
    <name type="scientific">Hafnia psychrotolerans</name>
    <dbReference type="NCBI Taxonomy" id="1477018"/>
    <lineage>
        <taxon>Bacteria</taxon>
        <taxon>Pseudomonadati</taxon>
        <taxon>Pseudomonadota</taxon>
        <taxon>Gammaproteobacteria</taxon>
        <taxon>Enterobacterales</taxon>
        <taxon>Hafniaceae</taxon>
        <taxon>Hafnia</taxon>
    </lineage>
</organism>
<evidence type="ECO:0000259" key="4">
    <source>
        <dbReference type="Pfam" id="PF25954"/>
    </source>
</evidence>
<dbReference type="PANTHER" id="PTHR30469:SF15">
    <property type="entry name" value="HLYD FAMILY OF SECRETION PROTEINS"/>
    <property type="match status" value="1"/>
</dbReference>
<name>A0ABQ1H7C1_9GAMM</name>
<dbReference type="InterPro" id="IPR058624">
    <property type="entry name" value="MdtA-like_HH"/>
</dbReference>
<gene>
    <name evidence="5" type="ORF">GCM10011328_41540</name>
</gene>
<dbReference type="InterPro" id="IPR058792">
    <property type="entry name" value="Beta-barrel_RND_2"/>
</dbReference>
<dbReference type="NCBIfam" id="TIGR01730">
    <property type="entry name" value="RND_mfp"/>
    <property type="match status" value="1"/>
</dbReference>
<dbReference type="Gene3D" id="2.40.50.100">
    <property type="match status" value="1"/>
</dbReference>
<evidence type="ECO:0000313" key="5">
    <source>
        <dbReference type="EMBL" id="GGA61940.1"/>
    </source>
</evidence>
<dbReference type="Proteomes" id="UP000627464">
    <property type="component" value="Unassembled WGS sequence"/>
</dbReference>